<evidence type="ECO:0000256" key="1">
    <source>
        <dbReference type="ARBA" id="ARBA00004842"/>
    </source>
</evidence>
<comment type="caution">
    <text evidence="11">Lacks conserved residue(s) required for the propagation of feature annotation.</text>
</comment>
<evidence type="ECO:0000256" key="2">
    <source>
        <dbReference type="ARBA" id="ARBA00006997"/>
    </source>
</evidence>
<sequence length="165" mass="18819">MAIVLIGFMGAGKTTIGQALAGRLNKRFVDLDTYIEQREGRTIATIFSADGEDYFRQLEHEALRTWLPEDIIMATGGGIVEREENIHILNQNADTFWLNTDIEKLFVRISGDLSRPNAAEHTFSQIKELYNKRLSRYNEIAFMEVDSNKTVEECVELILTHLSHS</sequence>
<keyword evidence="5 11" id="KW-0808">Transferase</keyword>
<dbReference type="PROSITE" id="PS01128">
    <property type="entry name" value="SHIKIMATE_KINASE"/>
    <property type="match status" value="1"/>
</dbReference>
<dbReference type="Gene3D" id="3.40.50.300">
    <property type="entry name" value="P-loop containing nucleotide triphosphate hydrolases"/>
    <property type="match status" value="1"/>
</dbReference>
<keyword evidence="11" id="KW-0479">Metal-binding</keyword>
<comment type="caution">
    <text evidence="12">The sequence shown here is derived from an EMBL/GenBank/DDBJ whole genome shotgun (WGS) entry which is preliminary data.</text>
</comment>
<dbReference type="OrthoDB" id="9800332at2"/>
<keyword evidence="8 11" id="KW-0067">ATP-binding</keyword>
<dbReference type="InterPro" id="IPR031322">
    <property type="entry name" value="Shikimate/glucono_kinase"/>
</dbReference>
<evidence type="ECO:0000256" key="9">
    <source>
        <dbReference type="ARBA" id="ARBA00023141"/>
    </source>
</evidence>
<dbReference type="InterPro" id="IPR000623">
    <property type="entry name" value="Shikimate_kinase/TSH1"/>
</dbReference>
<accession>A0A9Q8CKF4</accession>
<feature type="binding site" evidence="11">
    <location>
        <begin position="10"/>
        <end position="15"/>
    </location>
    <ligand>
        <name>ATP</name>
        <dbReference type="ChEBI" id="CHEBI:30616"/>
    </ligand>
</feature>
<dbReference type="GO" id="GO:0009423">
    <property type="term" value="P:chorismate biosynthetic process"/>
    <property type="evidence" value="ECO:0007669"/>
    <property type="project" value="UniProtKB-UniRule"/>
</dbReference>
<gene>
    <name evidence="11" type="primary">aroK</name>
    <name evidence="12" type="ORF">ERX40_03980</name>
</gene>
<dbReference type="RefSeq" id="WP_133417197.1">
    <property type="nucleotide sequence ID" value="NZ_SCWD01000001.1"/>
</dbReference>
<name>A0A9Q8CKF4_9STAP</name>
<dbReference type="InterPro" id="IPR023000">
    <property type="entry name" value="Shikimate_kinase_CS"/>
</dbReference>
<evidence type="ECO:0000256" key="10">
    <source>
        <dbReference type="ARBA" id="ARBA00048567"/>
    </source>
</evidence>
<evidence type="ECO:0000256" key="5">
    <source>
        <dbReference type="ARBA" id="ARBA00022679"/>
    </source>
</evidence>
<evidence type="ECO:0000256" key="7">
    <source>
        <dbReference type="ARBA" id="ARBA00022777"/>
    </source>
</evidence>
<feature type="binding site" evidence="11">
    <location>
        <position position="56"/>
    </location>
    <ligand>
        <name>substrate</name>
    </ligand>
</feature>
<dbReference type="GO" id="GO:0005829">
    <property type="term" value="C:cytosol"/>
    <property type="evidence" value="ECO:0007669"/>
    <property type="project" value="TreeGrafter"/>
</dbReference>
<dbReference type="GO" id="GO:0008652">
    <property type="term" value="P:amino acid biosynthetic process"/>
    <property type="evidence" value="ECO:0007669"/>
    <property type="project" value="UniProtKB-KW"/>
</dbReference>
<evidence type="ECO:0000256" key="3">
    <source>
        <dbReference type="ARBA" id="ARBA00012154"/>
    </source>
</evidence>
<keyword evidence="4 11" id="KW-0028">Amino-acid biosynthesis</keyword>
<evidence type="ECO:0000313" key="13">
    <source>
        <dbReference type="Proteomes" id="UP000295280"/>
    </source>
</evidence>
<comment type="cofactor">
    <cofactor evidence="11">
        <name>Mg(2+)</name>
        <dbReference type="ChEBI" id="CHEBI:18420"/>
    </cofactor>
    <text evidence="11">Binds 1 Mg(2+) ion per subunit.</text>
</comment>
<dbReference type="GO" id="GO:0004765">
    <property type="term" value="F:shikimate kinase activity"/>
    <property type="evidence" value="ECO:0007669"/>
    <property type="project" value="UniProtKB-UniRule"/>
</dbReference>
<feature type="binding site" evidence="11">
    <location>
        <position position="14"/>
    </location>
    <ligand>
        <name>Mg(2+)</name>
        <dbReference type="ChEBI" id="CHEBI:18420"/>
    </ligand>
</feature>
<proteinExistence type="inferred from homology"/>
<evidence type="ECO:0000256" key="4">
    <source>
        <dbReference type="ARBA" id="ARBA00022605"/>
    </source>
</evidence>
<feature type="binding site" evidence="11">
    <location>
        <position position="77"/>
    </location>
    <ligand>
        <name>substrate</name>
    </ligand>
</feature>
<feature type="binding site" evidence="11">
    <location>
        <position position="115"/>
    </location>
    <ligand>
        <name>ATP</name>
        <dbReference type="ChEBI" id="CHEBI:30616"/>
    </ligand>
</feature>
<dbReference type="GO" id="GO:0005524">
    <property type="term" value="F:ATP binding"/>
    <property type="evidence" value="ECO:0007669"/>
    <property type="project" value="UniProtKB-UniRule"/>
</dbReference>
<comment type="subcellular location">
    <subcellularLocation>
        <location evidence="11">Cytoplasm</location>
    </subcellularLocation>
</comment>
<dbReference type="PANTHER" id="PTHR21087">
    <property type="entry name" value="SHIKIMATE KINASE"/>
    <property type="match status" value="1"/>
</dbReference>
<dbReference type="GO" id="GO:0009073">
    <property type="term" value="P:aromatic amino acid family biosynthetic process"/>
    <property type="evidence" value="ECO:0007669"/>
    <property type="project" value="UniProtKB-KW"/>
</dbReference>
<dbReference type="InterPro" id="IPR027417">
    <property type="entry name" value="P-loop_NTPase"/>
</dbReference>
<dbReference type="CDD" id="cd00464">
    <property type="entry name" value="SK"/>
    <property type="match status" value="1"/>
</dbReference>
<dbReference type="EMBL" id="SCWD01000001">
    <property type="protein sequence ID" value="TDM04338.1"/>
    <property type="molecule type" value="Genomic_DNA"/>
</dbReference>
<keyword evidence="11" id="KW-0963">Cytoplasm</keyword>
<keyword evidence="6 11" id="KW-0547">Nucleotide-binding</keyword>
<feature type="binding site" evidence="11">
    <location>
        <position position="133"/>
    </location>
    <ligand>
        <name>substrate</name>
    </ligand>
</feature>
<dbReference type="PRINTS" id="PR01100">
    <property type="entry name" value="SHIKIMTKNASE"/>
</dbReference>
<feature type="binding site" evidence="11">
    <location>
        <position position="32"/>
    </location>
    <ligand>
        <name>substrate</name>
    </ligand>
</feature>
<dbReference type="HAMAP" id="MF_00109">
    <property type="entry name" value="Shikimate_kinase"/>
    <property type="match status" value="1"/>
</dbReference>
<dbReference type="PANTHER" id="PTHR21087:SF16">
    <property type="entry name" value="SHIKIMATE KINASE 1, CHLOROPLASTIC"/>
    <property type="match status" value="1"/>
</dbReference>
<dbReference type="EC" id="2.7.1.71" evidence="3 11"/>
<evidence type="ECO:0000313" key="12">
    <source>
        <dbReference type="EMBL" id="TDM04338.1"/>
    </source>
</evidence>
<dbReference type="Proteomes" id="UP000295280">
    <property type="component" value="Unassembled WGS sequence"/>
</dbReference>
<comment type="catalytic activity">
    <reaction evidence="10 11">
        <text>shikimate + ATP = 3-phosphoshikimate + ADP + H(+)</text>
        <dbReference type="Rhea" id="RHEA:13121"/>
        <dbReference type="ChEBI" id="CHEBI:15378"/>
        <dbReference type="ChEBI" id="CHEBI:30616"/>
        <dbReference type="ChEBI" id="CHEBI:36208"/>
        <dbReference type="ChEBI" id="CHEBI:145989"/>
        <dbReference type="ChEBI" id="CHEBI:456216"/>
        <dbReference type="EC" id="2.7.1.71"/>
    </reaction>
</comment>
<dbReference type="SUPFAM" id="SSF52540">
    <property type="entry name" value="P-loop containing nucleoside triphosphate hydrolases"/>
    <property type="match status" value="1"/>
</dbReference>
<keyword evidence="13" id="KW-1185">Reference proteome</keyword>
<keyword evidence="11" id="KW-0460">Magnesium</keyword>
<comment type="pathway">
    <text evidence="1 11">Metabolic intermediate biosynthesis; chorismate biosynthesis; chorismate from D-erythrose 4-phosphate and phosphoenolpyruvate: step 5/7.</text>
</comment>
<evidence type="ECO:0000256" key="11">
    <source>
        <dbReference type="HAMAP-Rule" id="MF_00109"/>
    </source>
</evidence>
<keyword evidence="9 11" id="KW-0057">Aromatic amino acid biosynthesis</keyword>
<organism evidence="12 13">
    <name type="scientific">Macrococcus carouselicus</name>
    <dbReference type="NCBI Taxonomy" id="69969"/>
    <lineage>
        <taxon>Bacteria</taxon>
        <taxon>Bacillati</taxon>
        <taxon>Bacillota</taxon>
        <taxon>Bacilli</taxon>
        <taxon>Bacillales</taxon>
        <taxon>Staphylococcaceae</taxon>
        <taxon>Macrococcus</taxon>
    </lineage>
</organism>
<comment type="subunit">
    <text evidence="11">Monomer.</text>
</comment>
<evidence type="ECO:0000256" key="8">
    <source>
        <dbReference type="ARBA" id="ARBA00022840"/>
    </source>
</evidence>
<comment type="similarity">
    <text evidence="2 11">Belongs to the shikimate kinase family.</text>
</comment>
<reference evidence="12 13" key="1">
    <citation type="submission" date="2019-01" db="EMBL/GenBank/DDBJ databases">
        <title>Draft genome sequences of the type strains of six Macrococcus species.</title>
        <authorList>
            <person name="Mazhar S."/>
            <person name="Altermann E."/>
            <person name="Hill C."/>
            <person name="Mcauliffe O."/>
        </authorList>
    </citation>
    <scope>NUCLEOTIDE SEQUENCE [LARGE SCALE GENOMIC DNA]</scope>
    <source>
        <strain evidence="12 13">ATCC 51828</strain>
    </source>
</reference>
<dbReference type="GO" id="GO:0000287">
    <property type="term" value="F:magnesium ion binding"/>
    <property type="evidence" value="ECO:0007669"/>
    <property type="project" value="UniProtKB-UniRule"/>
</dbReference>
<keyword evidence="7 11" id="KW-0418">Kinase</keyword>
<protein>
    <recommendedName>
        <fullName evidence="3 11">Shikimate kinase</fullName>
        <shortName evidence="11">SK</shortName>
        <ecNumber evidence="3 11">2.7.1.71</ecNumber>
    </recommendedName>
</protein>
<dbReference type="Pfam" id="PF01202">
    <property type="entry name" value="SKI"/>
    <property type="match status" value="1"/>
</dbReference>
<dbReference type="AlphaFoldDB" id="A0A9Q8CKF4"/>
<comment type="function">
    <text evidence="11">Catalyzes the specific phosphorylation of the 3-hydroxyl group of shikimic acid using ATP as a cosubstrate.</text>
</comment>
<evidence type="ECO:0000256" key="6">
    <source>
        <dbReference type="ARBA" id="ARBA00022741"/>
    </source>
</evidence>